<keyword evidence="4" id="KW-1185">Reference proteome</keyword>
<proteinExistence type="predicted"/>
<dbReference type="SUPFAM" id="SSF53474">
    <property type="entry name" value="alpha/beta-Hydrolases"/>
    <property type="match status" value="1"/>
</dbReference>
<comment type="caution">
    <text evidence="3">The sequence shown here is derived from an EMBL/GenBank/DDBJ whole genome shotgun (WGS) entry which is preliminary data.</text>
</comment>
<organism evidence="3 4">
    <name type="scientific">Limnobacter litoralis</name>
    <dbReference type="NCBI Taxonomy" id="481366"/>
    <lineage>
        <taxon>Bacteria</taxon>
        <taxon>Pseudomonadati</taxon>
        <taxon>Pseudomonadota</taxon>
        <taxon>Betaproteobacteria</taxon>
        <taxon>Burkholderiales</taxon>
        <taxon>Burkholderiaceae</taxon>
        <taxon>Limnobacter</taxon>
    </lineage>
</organism>
<dbReference type="PANTHER" id="PTHR48081:SF33">
    <property type="entry name" value="KYNURENINE FORMAMIDASE"/>
    <property type="match status" value="1"/>
</dbReference>
<dbReference type="EMBL" id="BSOJ01000012">
    <property type="protein sequence ID" value="GLR26208.1"/>
    <property type="molecule type" value="Genomic_DNA"/>
</dbReference>
<evidence type="ECO:0000259" key="2">
    <source>
        <dbReference type="Pfam" id="PF20434"/>
    </source>
</evidence>
<dbReference type="InterPro" id="IPR029058">
    <property type="entry name" value="AB_hydrolase_fold"/>
</dbReference>
<dbReference type="Pfam" id="PF20434">
    <property type="entry name" value="BD-FAE"/>
    <property type="match status" value="1"/>
</dbReference>
<gene>
    <name evidence="3" type="ORF">GCM10007875_12960</name>
</gene>
<keyword evidence="1" id="KW-0378">Hydrolase</keyword>
<dbReference type="InterPro" id="IPR050300">
    <property type="entry name" value="GDXG_lipolytic_enzyme"/>
</dbReference>
<dbReference type="InterPro" id="IPR049492">
    <property type="entry name" value="BD-FAE-like_dom"/>
</dbReference>
<feature type="domain" description="BD-FAE-like" evidence="2">
    <location>
        <begin position="94"/>
        <end position="217"/>
    </location>
</feature>
<evidence type="ECO:0000313" key="3">
    <source>
        <dbReference type="EMBL" id="GLR26208.1"/>
    </source>
</evidence>
<evidence type="ECO:0000313" key="4">
    <source>
        <dbReference type="Proteomes" id="UP001156664"/>
    </source>
</evidence>
<dbReference type="Gene3D" id="3.40.50.1820">
    <property type="entry name" value="alpha/beta hydrolase"/>
    <property type="match status" value="1"/>
</dbReference>
<sequence>MLCHDFELSSNSISSFIQSLMAETKAQVGENQPDIEWLESQYNVRSYLTDHPKIFAQWAEQSRYARFDLDGYWNLYFGESEAETVDVIPGKPGKPLLIFIHGGYWRSLDKYDFTFLAKPYVLRGYSVALLNYGLIPRVTIEDSVRQTLRGIEWLYRQADRFGYDNNQMIACGHSAGGHLAVMSALAFWPLWAQDLPQDVIKSVVAISGIYDLSPLVHTPFIQKDLKLNQKRTRMVSPALMPKPTIPVHLAFGTEETDAFKEQSAYLASHWSLSPPLQVNANHLNIVDAIADPNSELFMLIQNQLLLPSH</sequence>
<accession>A0ABQ5YNP4</accession>
<reference evidence="4" key="1">
    <citation type="journal article" date="2019" name="Int. J. Syst. Evol. Microbiol.">
        <title>The Global Catalogue of Microorganisms (GCM) 10K type strain sequencing project: providing services to taxonomists for standard genome sequencing and annotation.</title>
        <authorList>
            <consortium name="The Broad Institute Genomics Platform"/>
            <consortium name="The Broad Institute Genome Sequencing Center for Infectious Disease"/>
            <person name="Wu L."/>
            <person name="Ma J."/>
        </authorList>
    </citation>
    <scope>NUCLEOTIDE SEQUENCE [LARGE SCALE GENOMIC DNA]</scope>
    <source>
        <strain evidence="4">NBRC 105857</strain>
    </source>
</reference>
<dbReference type="Proteomes" id="UP001156664">
    <property type="component" value="Unassembled WGS sequence"/>
</dbReference>
<name>A0ABQ5YNP4_9BURK</name>
<dbReference type="PANTHER" id="PTHR48081">
    <property type="entry name" value="AB HYDROLASE SUPERFAMILY PROTEIN C4A8.06C"/>
    <property type="match status" value="1"/>
</dbReference>
<evidence type="ECO:0000256" key="1">
    <source>
        <dbReference type="ARBA" id="ARBA00022801"/>
    </source>
</evidence>
<protein>
    <submittedName>
        <fullName evidence="3">Esterase</fullName>
    </submittedName>
</protein>